<dbReference type="PRINTS" id="PR00111">
    <property type="entry name" value="ABHYDROLASE"/>
</dbReference>
<reference evidence="2 3" key="1">
    <citation type="submission" date="2021-03" db="EMBL/GenBank/DDBJ databases">
        <authorList>
            <person name="Kanchanasin P."/>
            <person name="Saeng-In P."/>
            <person name="Phongsopitanun W."/>
            <person name="Yuki M."/>
            <person name="Kudo T."/>
            <person name="Ohkuma M."/>
            <person name="Tanasupawat S."/>
        </authorList>
    </citation>
    <scope>NUCLEOTIDE SEQUENCE [LARGE SCALE GENOMIC DNA]</scope>
    <source>
        <strain evidence="2 3">L46</strain>
    </source>
</reference>
<accession>A0ABS3R294</accession>
<dbReference type="Gene3D" id="3.40.50.1820">
    <property type="entry name" value="alpha/beta hydrolase"/>
    <property type="match status" value="1"/>
</dbReference>
<dbReference type="GO" id="GO:0018786">
    <property type="term" value="F:haloalkane dehalogenase activity"/>
    <property type="evidence" value="ECO:0007669"/>
    <property type="project" value="UniProtKB-EC"/>
</dbReference>
<evidence type="ECO:0000313" key="3">
    <source>
        <dbReference type="Proteomes" id="UP000666915"/>
    </source>
</evidence>
<organism evidence="2 3">
    <name type="scientific">Actinomadura nitritigenes</name>
    <dbReference type="NCBI Taxonomy" id="134602"/>
    <lineage>
        <taxon>Bacteria</taxon>
        <taxon>Bacillati</taxon>
        <taxon>Actinomycetota</taxon>
        <taxon>Actinomycetes</taxon>
        <taxon>Streptosporangiales</taxon>
        <taxon>Thermomonosporaceae</taxon>
        <taxon>Actinomadura</taxon>
    </lineage>
</organism>
<dbReference type="InterPro" id="IPR050266">
    <property type="entry name" value="AB_hydrolase_sf"/>
</dbReference>
<evidence type="ECO:0000259" key="1">
    <source>
        <dbReference type="Pfam" id="PF00561"/>
    </source>
</evidence>
<dbReference type="InterPro" id="IPR000073">
    <property type="entry name" value="AB_hydrolase_1"/>
</dbReference>
<dbReference type="RefSeq" id="WP_208268766.1">
    <property type="nucleotide sequence ID" value="NZ_BAAAGM010000074.1"/>
</dbReference>
<dbReference type="PANTHER" id="PTHR43798:SF33">
    <property type="entry name" value="HYDROLASE, PUTATIVE (AFU_ORTHOLOGUE AFUA_2G14860)-RELATED"/>
    <property type="match status" value="1"/>
</dbReference>
<dbReference type="Proteomes" id="UP000666915">
    <property type="component" value="Unassembled WGS sequence"/>
</dbReference>
<protein>
    <submittedName>
        <fullName evidence="2">Haloalkane dehalogenase</fullName>
        <ecNumber evidence="2">3.8.1.5</ecNumber>
    </submittedName>
</protein>
<comment type="caution">
    <text evidence="2">The sequence shown here is derived from an EMBL/GenBank/DDBJ whole genome shotgun (WGS) entry which is preliminary data.</text>
</comment>
<dbReference type="SUPFAM" id="SSF53474">
    <property type="entry name" value="alpha/beta-Hydrolases"/>
    <property type="match status" value="1"/>
</dbReference>
<dbReference type="PRINTS" id="PR00412">
    <property type="entry name" value="EPOXHYDRLASE"/>
</dbReference>
<dbReference type="InterPro" id="IPR000639">
    <property type="entry name" value="Epox_hydrolase-like"/>
</dbReference>
<keyword evidence="3" id="KW-1185">Reference proteome</keyword>
<dbReference type="EC" id="3.8.1.5" evidence="2"/>
<sequence>MPVIDVLDSTMYYEETGDGAPVVFLHGNPSSSRLWRRVLPAMGGTGRLLAPDLIGMGRSGKPDVPYRFDDHARYLDAWFDALGLEEVVLVGHDWGGALAFDWAARHPGRTRGVAFFETIVKPVSWDELGDAPRARAEMMRGPEGEKRVLDTNFFIETAYTGGVLTPLDEEELRPYLEPYPTPESRRPILQWARSLPIGGEPADVHARVERYDAWLAASRDVPKLLITFDTSPTLAIDPATAAWCAEHIANLEIEHGGASGHHAPEDRPDTIADAITAWGHRHDLLTGRPAGAAR</sequence>
<dbReference type="Pfam" id="PF00561">
    <property type="entry name" value="Abhydrolase_1"/>
    <property type="match status" value="1"/>
</dbReference>
<evidence type="ECO:0000313" key="2">
    <source>
        <dbReference type="EMBL" id="MBO2440380.1"/>
    </source>
</evidence>
<dbReference type="EMBL" id="JAGEOK010000014">
    <property type="protein sequence ID" value="MBO2440380.1"/>
    <property type="molecule type" value="Genomic_DNA"/>
</dbReference>
<keyword evidence="2" id="KW-0378">Hydrolase</keyword>
<dbReference type="InterPro" id="IPR029058">
    <property type="entry name" value="AB_hydrolase_fold"/>
</dbReference>
<gene>
    <name evidence="2" type="ORF">J4557_22900</name>
</gene>
<feature type="domain" description="AB hydrolase-1" evidence="1">
    <location>
        <begin position="21"/>
        <end position="128"/>
    </location>
</feature>
<dbReference type="PANTHER" id="PTHR43798">
    <property type="entry name" value="MONOACYLGLYCEROL LIPASE"/>
    <property type="match status" value="1"/>
</dbReference>
<proteinExistence type="predicted"/>
<dbReference type="NCBIfam" id="NF002938">
    <property type="entry name" value="PRK03592.1"/>
    <property type="match status" value="1"/>
</dbReference>
<name>A0ABS3R294_9ACTN</name>